<dbReference type="InterPro" id="IPR011701">
    <property type="entry name" value="MFS"/>
</dbReference>
<comment type="subcellular location">
    <subcellularLocation>
        <location evidence="1">Membrane</location>
        <topology evidence="1">Multi-pass membrane protein</topology>
    </subcellularLocation>
</comment>
<feature type="transmembrane region" description="Helical" evidence="5">
    <location>
        <begin position="54"/>
        <end position="74"/>
    </location>
</feature>
<evidence type="ECO:0000313" key="8">
    <source>
        <dbReference type="Proteomes" id="UP000239724"/>
    </source>
</evidence>
<evidence type="ECO:0000256" key="3">
    <source>
        <dbReference type="ARBA" id="ARBA00022989"/>
    </source>
</evidence>
<dbReference type="PANTHER" id="PTHR23501:SF1">
    <property type="entry name" value="TRANSPORT PROTEIN HSRA-RELATED"/>
    <property type="match status" value="1"/>
</dbReference>
<dbReference type="InterPro" id="IPR036259">
    <property type="entry name" value="MFS_trans_sf"/>
</dbReference>
<keyword evidence="4 5" id="KW-0472">Membrane</keyword>
<evidence type="ECO:0000256" key="4">
    <source>
        <dbReference type="ARBA" id="ARBA00023136"/>
    </source>
</evidence>
<feature type="transmembrane region" description="Helical" evidence="5">
    <location>
        <begin position="365"/>
        <end position="390"/>
    </location>
</feature>
<evidence type="ECO:0000313" key="7">
    <source>
        <dbReference type="EMBL" id="PPQ28321.1"/>
    </source>
</evidence>
<evidence type="ECO:0000259" key="6">
    <source>
        <dbReference type="PROSITE" id="PS50850"/>
    </source>
</evidence>
<feature type="transmembrane region" description="Helical" evidence="5">
    <location>
        <begin position="334"/>
        <end position="353"/>
    </location>
</feature>
<feature type="domain" description="Major facilitator superfamily (MFS) profile" evidence="6">
    <location>
        <begin position="20"/>
        <end position="466"/>
    </location>
</feature>
<proteinExistence type="predicted"/>
<name>A0A2S6N122_RHOGL</name>
<dbReference type="Gene3D" id="1.20.1720.10">
    <property type="entry name" value="Multidrug resistance protein D"/>
    <property type="match status" value="1"/>
</dbReference>
<evidence type="ECO:0000256" key="1">
    <source>
        <dbReference type="ARBA" id="ARBA00004141"/>
    </source>
</evidence>
<organism evidence="7 8">
    <name type="scientific">Rhodopila globiformis</name>
    <name type="common">Rhodopseudomonas globiformis</name>
    <dbReference type="NCBI Taxonomy" id="1071"/>
    <lineage>
        <taxon>Bacteria</taxon>
        <taxon>Pseudomonadati</taxon>
        <taxon>Pseudomonadota</taxon>
        <taxon>Alphaproteobacteria</taxon>
        <taxon>Acetobacterales</taxon>
        <taxon>Acetobacteraceae</taxon>
        <taxon>Rhodopila</taxon>
    </lineage>
</organism>
<feature type="transmembrane region" description="Helical" evidence="5">
    <location>
        <begin position="411"/>
        <end position="434"/>
    </location>
</feature>
<feature type="transmembrane region" description="Helical" evidence="5">
    <location>
        <begin position="207"/>
        <end position="227"/>
    </location>
</feature>
<dbReference type="EMBL" id="NHRY01000245">
    <property type="protein sequence ID" value="PPQ28321.1"/>
    <property type="molecule type" value="Genomic_DNA"/>
</dbReference>
<reference evidence="7 8" key="1">
    <citation type="journal article" date="2018" name="Arch. Microbiol.">
        <title>New insights into the metabolic potential of the phototrophic purple bacterium Rhodopila globiformis DSM 161(T) from its draft genome sequence and evidence for a vanadium-dependent nitrogenase.</title>
        <authorList>
            <person name="Imhoff J.F."/>
            <person name="Rahn T."/>
            <person name="Kunzel S."/>
            <person name="Neulinger S.C."/>
        </authorList>
    </citation>
    <scope>NUCLEOTIDE SEQUENCE [LARGE SCALE GENOMIC DNA]</scope>
    <source>
        <strain evidence="7 8">DSM 161</strain>
    </source>
</reference>
<keyword evidence="2 5" id="KW-0812">Transmembrane</keyword>
<evidence type="ECO:0000256" key="2">
    <source>
        <dbReference type="ARBA" id="ARBA00022692"/>
    </source>
</evidence>
<feature type="transmembrane region" description="Helical" evidence="5">
    <location>
        <begin position="300"/>
        <end position="322"/>
    </location>
</feature>
<accession>A0A2S6N122</accession>
<dbReference type="GO" id="GO:0022857">
    <property type="term" value="F:transmembrane transporter activity"/>
    <property type="evidence" value="ECO:0007669"/>
    <property type="project" value="InterPro"/>
</dbReference>
<protein>
    <submittedName>
        <fullName evidence="7">MFS transporter</fullName>
    </submittedName>
</protein>
<feature type="transmembrane region" description="Helical" evidence="5">
    <location>
        <begin position="233"/>
        <end position="254"/>
    </location>
</feature>
<dbReference type="PANTHER" id="PTHR23501">
    <property type="entry name" value="MAJOR FACILITATOR SUPERFAMILY"/>
    <property type="match status" value="1"/>
</dbReference>
<keyword evidence="8" id="KW-1185">Reference proteome</keyword>
<dbReference type="GO" id="GO:0005886">
    <property type="term" value="C:plasma membrane"/>
    <property type="evidence" value="ECO:0007669"/>
    <property type="project" value="TreeGrafter"/>
</dbReference>
<feature type="transmembrane region" description="Helical" evidence="5">
    <location>
        <begin position="440"/>
        <end position="458"/>
    </location>
</feature>
<feature type="transmembrane region" description="Helical" evidence="5">
    <location>
        <begin position="86"/>
        <end position="109"/>
    </location>
</feature>
<dbReference type="AlphaFoldDB" id="A0A2S6N122"/>
<dbReference type="Gene3D" id="1.20.1250.20">
    <property type="entry name" value="MFS general substrate transporter like domains"/>
    <property type="match status" value="1"/>
</dbReference>
<dbReference type="RefSeq" id="WP_104521499.1">
    <property type="nucleotide sequence ID" value="NZ_NHRY01000245.1"/>
</dbReference>
<dbReference type="Pfam" id="PF07690">
    <property type="entry name" value="MFS_1"/>
    <property type="match status" value="1"/>
</dbReference>
<dbReference type="CDD" id="cd17503">
    <property type="entry name" value="MFS_LmrB_MDR_like"/>
    <property type="match status" value="1"/>
</dbReference>
<feature type="transmembrane region" description="Helical" evidence="5">
    <location>
        <begin position="20"/>
        <end position="42"/>
    </location>
</feature>
<feature type="transmembrane region" description="Helical" evidence="5">
    <location>
        <begin position="115"/>
        <end position="133"/>
    </location>
</feature>
<dbReference type="OrthoDB" id="9771737at2"/>
<keyword evidence="3 5" id="KW-1133">Transmembrane helix</keyword>
<gene>
    <name evidence="7" type="ORF">CCS01_24780</name>
</gene>
<dbReference type="SUPFAM" id="SSF103473">
    <property type="entry name" value="MFS general substrate transporter"/>
    <property type="match status" value="1"/>
</dbReference>
<feature type="transmembrane region" description="Helical" evidence="5">
    <location>
        <begin position="174"/>
        <end position="195"/>
    </location>
</feature>
<feature type="transmembrane region" description="Helical" evidence="5">
    <location>
        <begin position="145"/>
        <end position="168"/>
    </location>
</feature>
<feature type="transmembrane region" description="Helical" evidence="5">
    <location>
        <begin position="275"/>
        <end position="294"/>
    </location>
</feature>
<dbReference type="PROSITE" id="PS50850">
    <property type="entry name" value="MFS"/>
    <property type="match status" value="1"/>
</dbReference>
<dbReference type="InterPro" id="IPR020846">
    <property type="entry name" value="MFS_dom"/>
</dbReference>
<dbReference type="Proteomes" id="UP000239724">
    <property type="component" value="Unassembled WGS sequence"/>
</dbReference>
<comment type="caution">
    <text evidence="7">The sequence shown here is derived from an EMBL/GenBank/DDBJ whole genome shotgun (WGS) entry which is preliminary data.</text>
</comment>
<evidence type="ECO:0000256" key="5">
    <source>
        <dbReference type="SAM" id="Phobius"/>
    </source>
</evidence>
<sequence>MSAPPEALASPHRRVRPRTILMIVASAMFMEQLDGTVLATALPTMARSFHADPLHMNVALTSYLLTLAMFIPASGRIADRFGSKSVFRAAIGLFTLGSICCAQAPTLWALVAARMLQGAGGAMMSPVGRLVMLRVVSKAELVQSMAWLMIPATIGPIVGPPLGGFIVTYLSWHWIFYVNVPIGILGIVLVTIFIDEMKEPVRTKFDLRGLFLSGTALACLMFGIEVASRGVGSGWIIAALLGAGAASAGLYTVHARRTERPMLDFRLLRITTFRMSLLCGSLSRIAVGAMPFLLPMMFQLGFGMSAAESGSVTFVGSIGSLAMRACAPAFLRWLGFRTVLTWVGALATGLLAASAAFRPDWPLPLIYAVLLANGFFQSLQFMAYNTIAYADVTGEDMSAATSFYTTFQQMALTLGIAVSAAALAASIAATGHAQPMLPDFSAAFLFVAAVSFLAPLLATRLDKGAGAELSGHRERPGRAKIV</sequence>